<sequence length="239" mass="27178">MYAILLKPGYDKIVVVMISREHCRNMVEVNKDRAELAIDCIRDAYKAGKGERISKGGLLSKFTNVWRMAYLLNFHGFTLRCRCGDPSRCFWYLDRDGIIQSIHDLVKLDRNDPRFDCYDFADTQTANFLCPFDLAAVAGAVEIDNSTAKTAKEFGLTQFHEACALLKPYEKSWTALEHKAESILRLEDRAIRIARVLSVRVGGVEDGEIEEDRFHSQDADDDFEPIQTTLVLSDNDDGK</sequence>
<organism evidence="1 2">
    <name type="scientific">Triparma columacea</name>
    <dbReference type="NCBI Taxonomy" id="722753"/>
    <lineage>
        <taxon>Eukaryota</taxon>
        <taxon>Sar</taxon>
        <taxon>Stramenopiles</taxon>
        <taxon>Ochrophyta</taxon>
        <taxon>Bolidophyceae</taxon>
        <taxon>Parmales</taxon>
        <taxon>Triparmaceae</taxon>
        <taxon>Triparma</taxon>
    </lineage>
</organism>
<comment type="caution">
    <text evidence="1">The sequence shown here is derived from an EMBL/GenBank/DDBJ whole genome shotgun (WGS) entry which is preliminary data.</text>
</comment>
<dbReference type="AlphaFoldDB" id="A0A9W7GIW7"/>
<protein>
    <submittedName>
        <fullName evidence="1">Uncharacterized protein</fullName>
    </submittedName>
</protein>
<reference evidence="2" key="1">
    <citation type="journal article" date="2023" name="Commun. Biol.">
        <title>Genome analysis of Parmales, the sister group of diatoms, reveals the evolutionary specialization of diatoms from phago-mixotrophs to photoautotrophs.</title>
        <authorList>
            <person name="Ban H."/>
            <person name="Sato S."/>
            <person name="Yoshikawa S."/>
            <person name="Yamada K."/>
            <person name="Nakamura Y."/>
            <person name="Ichinomiya M."/>
            <person name="Sato N."/>
            <person name="Blanc-Mathieu R."/>
            <person name="Endo H."/>
            <person name="Kuwata A."/>
            <person name="Ogata H."/>
        </authorList>
    </citation>
    <scope>NUCLEOTIDE SEQUENCE [LARGE SCALE GENOMIC DNA]</scope>
</reference>
<gene>
    <name evidence="1" type="ORF">TrCOL_g6550</name>
</gene>
<evidence type="ECO:0000313" key="1">
    <source>
        <dbReference type="EMBL" id="GMI45083.1"/>
    </source>
</evidence>
<dbReference type="Proteomes" id="UP001165065">
    <property type="component" value="Unassembled WGS sequence"/>
</dbReference>
<name>A0A9W7GIW7_9STRA</name>
<keyword evidence="2" id="KW-1185">Reference proteome</keyword>
<proteinExistence type="predicted"/>
<dbReference type="EMBL" id="BRYA01000236">
    <property type="protein sequence ID" value="GMI45083.1"/>
    <property type="molecule type" value="Genomic_DNA"/>
</dbReference>
<evidence type="ECO:0000313" key="2">
    <source>
        <dbReference type="Proteomes" id="UP001165065"/>
    </source>
</evidence>
<accession>A0A9W7GIW7</accession>